<gene>
    <name evidence="1" type="ORF">DHETER_LOCUS16027</name>
</gene>
<protein>
    <submittedName>
        <fullName evidence="1">7305_t:CDS:1</fullName>
    </submittedName>
</protein>
<accession>A0ACA9R2L1</accession>
<evidence type="ECO:0000313" key="2">
    <source>
        <dbReference type="Proteomes" id="UP000789702"/>
    </source>
</evidence>
<organism evidence="1 2">
    <name type="scientific">Dentiscutata heterogama</name>
    <dbReference type="NCBI Taxonomy" id="1316150"/>
    <lineage>
        <taxon>Eukaryota</taxon>
        <taxon>Fungi</taxon>
        <taxon>Fungi incertae sedis</taxon>
        <taxon>Mucoromycota</taxon>
        <taxon>Glomeromycotina</taxon>
        <taxon>Glomeromycetes</taxon>
        <taxon>Diversisporales</taxon>
        <taxon>Gigasporaceae</taxon>
        <taxon>Dentiscutata</taxon>
    </lineage>
</organism>
<name>A0ACA9R2L1_9GLOM</name>
<feature type="non-terminal residue" evidence="1">
    <location>
        <position position="1"/>
    </location>
</feature>
<proteinExistence type="predicted"/>
<comment type="caution">
    <text evidence="1">The sequence shown here is derived from an EMBL/GenBank/DDBJ whole genome shotgun (WGS) entry which is preliminary data.</text>
</comment>
<keyword evidence="2" id="KW-1185">Reference proteome</keyword>
<dbReference type="Proteomes" id="UP000789702">
    <property type="component" value="Unassembled WGS sequence"/>
</dbReference>
<sequence length="76" mass="8586">IPNDEYLLNDFGCALQKEILLQGRIYVSVNHICFHANILGWVTDVVMPFSEITRIEKKTTAIVIPNAIQITTVKSK</sequence>
<reference evidence="1" key="1">
    <citation type="submission" date="2021-06" db="EMBL/GenBank/DDBJ databases">
        <authorList>
            <person name="Kallberg Y."/>
            <person name="Tangrot J."/>
            <person name="Rosling A."/>
        </authorList>
    </citation>
    <scope>NUCLEOTIDE SEQUENCE</scope>
    <source>
        <strain evidence="1">IL203A</strain>
    </source>
</reference>
<dbReference type="EMBL" id="CAJVPU010058864">
    <property type="protein sequence ID" value="CAG8774363.1"/>
    <property type="molecule type" value="Genomic_DNA"/>
</dbReference>
<feature type="non-terminal residue" evidence="1">
    <location>
        <position position="76"/>
    </location>
</feature>
<evidence type="ECO:0000313" key="1">
    <source>
        <dbReference type="EMBL" id="CAG8774363.1"/>
    </source>
</evidence>